<keyword evidence="1" id="KW-0472">Membrane</keyword>
<evidence type="ECO:0000259" key="2">
    <source>
        <dbReference type="Pfam" id="PF06889"/>
    </source>
</evidence>
<dbReference type="Pfam" id="PF06889">
    <property type="entry name" value="DUF1266"/>
    <property type="match status" value="1"/>
</dbReference>
<organism evidence="3 4">
    <name type="scientific">Hungatella hathewayi WAL-18680</name>
    <dbReference type="NCBI Taxonomy" id="742737"/>
    <lineage>
        <taxon>Bacteria</taxon>
        <taxon>Bacillati</taxon>
        <taxon>Bacillota</taxon>
        <taxon>Clostridia</taxon>
        <taxon>Lachnospirales</taxon>
        <taxon>Lachnospiraceae</taxon>
        <taxon>Hungatella</taxon>
    </lineage>
</organism>
<dbReference type="EMBL" id="ADLN01000104">
    <property type="protein sequence ID" value="EHI58234.1"/>
    <property type="molecule type" value="Genomic_DNA"/>
</dbReference>
<comment type="caution">
    <text evidence="3">The sequence shown here is derived from an EMBL/GenBank/DDBJ whole genome shotgun (WGS) entry which is preliminary data.</text>
</comment>
<name>G5IJL4_9FIRM</name>
<dbReference type="HOGENOM" id="CLU_565937_0_0_9"/>
<proteinExistence type="predicted"/>
<evidence type="ECO:0000256" key="1">
    <source>
        <dbReference type="SAM" id="Phobius"/>
    </source>
</evidence>
<feature type="transmembrane region" description="Helical" evidence="1">
    <location>
        <begin position="66"/>
        <end position="92"/>
    </location>
</feature>
<dbReference type="InterPro" id="IPR009677">
    <property type="entry name" value="DUF1266"/>
</dbReference>
<dbReference type="Proteomes" id="UP000005384">
    <property type="component" value="Unassembled WGS sequence"/>
</dbReference>
<accession>G5IJL4</accession>
<evidence type="ECO:0000313" key="4">
    <source>
        <dbReference type="Proteomes" id="UP000005384"/>
    </source>
</evidence>
<keyword evidence="1" id="KW-1133">Transmembrane helix</keyword>
<dbReference type="AlphaFoldDB" id="G5IJL4"/>
<feature type="domain" description="DUF1266" evidence="2">
    <location>
        <begin position="281"/>
        <end position="454"/>
    </location>
</feature>
<keyword evidence="1" id="KW-0812">Transmembrane</keyword>
<keyword evidence="4" id="KW-1185">Reference proteome</keyword>
<dbReference type="PATRIC" id="fig|742737.3.peg.3671"/>
<gene>
    <name evidence="3" type="ORF">HMPREF9473_03692</name>
</gene>
<dbReference type="RefSeq" id="WP_006781683.1">
    <property type="nucleotide sequence ID" value="NZ_CP040506.1"/>
</dbReference>
<reference evidence="3 4" key="1">
    <citation type="submission" date="2011-08" db="EMBL/GenBank/DDBJ databases">
        <title>The Genome Sequence of Clostridium hathewayi WAL-18680.</title>
        <authorList>
            <consortium name="The Broad Institute Genome Sequencing Platform"/>
            <person name="Earl A."/>
            <person name="Ward D."/>
            <person name="Feldgarden M."/>
            <person name="Gevers D."/>
            <person name="Finegold S.M."/>
            <person name="Summanen P.H."/>
            <person name="Molitoris D.R."/>
            <person name="Song M."/>
            <person name="Daigneault M."/>
            <person name="Allen-Vercoe E."/>
            <person name="Young S.K."/>
            <person name="Zeng Q."/>
            <person name="Gargeya S."/>
            <person name="Fitzgerald M."/>
            <person name="Haas B."/>
            <person name="Abouelleil A."/>
            <person name="Alvarado L."/>
            <person name="Arachchi H.M."/>
            <person name="Berlin A."/>
            <person name="Brown A."/>
            <person name="Chapman S.B."/>
            <person name="Chen Z."/>
            <person name="Dunbar C."/>
            <person name="Freedman E."/>
            <person name="Gearin G."/>
            <person name="Gellesch M."/>
            <person name="Goldberg J."/>
            <person name="Griggs A."/>
            <person name="Gujja S."/>
            <person name="Heiman D."/>
            <person name="Howarth C."/>
            <person name="Larson L."/>
            <person name="Lui A."/>
            <person name="MacDonald P.J.P."/>
            <person name="Montmayeur A."/>
            <person name="Murphy C."/>
            <person name="Neiman D."/>
            <person name="Pearson M."/>
            <person name="Priest M."/>
            <person name="Roberts A."/>
            <person name="Saif S."/>
            <person name="Shea T."/>
            <person name="Shenoy N."/>
            <person name="Sisk P."/>
            <person name="Stolte C."/>
            <person name="Sykes S."/>
            <person name="Wortman J."/>
            <person name="Nusbaum C."/>
            <person name="Birren B."/>
        </authorList>
    </citation>
    <scope>NUCLEOTIDE SEQUENCE [LARGE SCALE GENOMIC DNA]</scope>
    <source>
        <strain evidence="3 4">WAL-18680</strain>
    </source>
</reference>
<protein>
    <recommendedName>
        <fullName evidence="2">DUF1266 domain-containing protein</fullName>
    </recommendedName>
</protein>
<evidence type="ECO:0000313" key="3">
    <source>
        <dbReference type="EMBL" id="EHI58234.1"/>
    </source>
</evidence>
<feature type="transmembrane region" description="Helical" evidence="1">
    <location>
        <begin position="12"/>
        <end position="36"/>
    </location>
</feature>
<sequence>MASRKLKSQISHAVIHIIESFIIFAICAYCSVGVYLNGAGTRGKSFGLKKVFADWIYKMEDQGNEILVKGILLGMFGVAAAYGLIALIYYLLHLTPGRTRLGRSVRRQAAAYEKLPELLELIDADMERESQAFGTELRIGLQWMLGEEAMRLNRVQRMLVEEGWNRNRLTVTDRDVNKLEISFSSKENLEQAVRFLQRKLPEVPVDGLPEGFVAATWEYPANDSAEEEVAGGADGQKLAEKEEMRALAFAAPLRMVNFEYDKELGSSTVSEKKQAKMRKELKKKWNIGSREQLISNIEHCYLGEKTAKYDALLPIFLISDMEEKREFLKQQKLDDDWQNVFFQMIEKAQSLFEKYGIRFPGQGDSLYAWELAEAAVFAVHGAAAGYLTGEEELARLMETGRIAERFYHSWEEYAGAFLLGDFFDTFFQQSSASHAEIYMAGKSEVKEVRQFLRDKTYMACPFGASGSASGNLPKHYRSEQYI</sequence>